<organism evidence="5 6">
    <name type="scientific">Bradyrhizobium jicamae</name>
    <dbReference type="NCBI Taxonomy" id="280332"/>
    <lineage>
        <taxon>Bacteria</taxon>
        <taxon>Pseudomonadati</taxon>
        <taxon>Pseudomonadota</taxon>
        <taxon>Alphaproteobacteria</taxon>
        <taxon>Hyphomicrobiales</taxon>
        <taxon>Nitrobacteraceae</taxon>
        <taxon>Bradyrhizobium</taxon>
    </lineage>
</organism>
<dbReference type="EMBL" id="JAFCJH010000006">
    <property type="protein sequence ID" value="MBR0795365.1"/>
    <property type="molecule type" value="Genomic_DNA"/>
</dbReference>
<protein>
    <submittedName>
        <fullName evidence="5">ABC transporter substrate-binding protein</fullName>
    </submittedName>
</protein>
<dbReference type="Proteomes" id="UP001315278">
    <property type="component" value="Unassembled WGS sequence"/>
</dbReference>
<evidence type="ECO:0000256" key="3">
    <source>
        <dbReference type="SAM" id="SignalP"/>
    </source>
</evidence>
<feature type="domain" description="Leucine-binding protein" evidence="4">
    <location>
        <begin position="38"/>
        <end position="380"/>
    </location>
</feature>
<dbReference type="PANTHER" id="PTHR47235:SF1">
    <property type="entry name" value="BLR6548 PROTEIN"/>
    <property type="match status" value="1"/>
</dbReference>
<comment type="caution">
    <text evidence="5">The sequence shown here is derived from an EMBL/GenBank/DDBJ whole genome shotgun (WGS) entry which is preliminary data.</text>
</comment>
<evidence type="ECO:0000259" key="4">
    <source>
        <dbReference type="Pfam" id="PF13458"/>
    </source>
</evidence>
<dbReference type="InterPro" id="IPR028082">
    <property type="entry name" value="Peripla_BP_I"/>
</dbReference>
<evidence type="ECO:0000313" key="5">
    <source>
        <dbReference type="EMBL" id="MBR0795365.1"/>
    </source>
</evidence>
<evidence type="ECO:0000313" key="6">
    <source>
        <dbReference type="Proteomes" id="UP001315278"/>
    </source>
</evidence>
<dbReference type="PANTHER" id="PTHR47235">
    <property type="entry name" value="BLR6548 PROTEIN"/>
    <property type="match status" value="1"/>
</dbReference>
<evidence type="ECO:0000256" key="1">
    <source>
        <dbReference type="ARBA" id="ARBA00010062"/>
    </source>
</evidence>
<dbReference type="CDD" id="cd06343">
    <property type="entry name" value="PBP1_ABC_ligand_binding-like"/>
    <property type="match status" value="1"/>
</dbReference>
<gene>
    <name evidence="5" type="ORF">JQ615_08190</name>
</gene>
<reference evidence="6" key="1">
    <citation type="journal article" date="2021" name="ISME J.">
        <title>Evolutionary origin and ecological implication of a unique nif island in free-living Bradyrhizobium lineages.</title>
        <authorList>
            <person name="Tao J."/>
        </authorList>
    </citation>
    <scope>NUCLEOTIDE SEQUENCE [LARGE SCALE GENOMIC DNA]</scope>
    <source>
        <strain evidence="6">SZCCT0434</strain>
    </source>
</reference>
<dbReference type="InterPro" id="IPR028081">
    <property type="entry name" value="Leu-bd"/>
</dbReference>
<proteinExistence type="inferred from homology"/>
<keyword evidence="2 3" id="KW-0732">Signal</keyword>
<name>A0ABS5FF12_9BRAD</name>
<evidence type="ECO:0000256" key="2">
    <source>
        <dbReference type="ARBA" id="ARBA00022729"/>
    </source>
</evidence>
<sequence>MIRHPAFAALLLSTACLAACLAARPARAADPGITDTEILIGDVEPLTGPPALLGVAASIGHKIAIAETNAAGGINGRKIKYVLEDDGYVTARTIQGVKKVIDVDKVFAMLGISGSGQSIAVMPVLEKAGIPTVIDVAPVKFLWEPPRKNVFVIGQSYEEGIIHLVNYLADKNPGKKWGLITQDDDYGVTVRDGFDSVVKAKKLNVVYSGNYKKGQQDFSSDMLQLKESGAEVFLAGGIIAENIAMMKELEKLGVKPVTGIFWPGRIEPVLKLMGPAGDGIYAVDYVEPFAGAAGKAFLDKAKPLVSEAEFKGINRYTMTGYAAAKVLIAAIERCGKEPSWACTIAELEKTKDVATGVMAPISFGPGVRFSNQKLQIMQADTATLSFKPVN</sequence>
<dbReference type="Pfam" id="PF13458">
    <property type="entry name" value="Peripla_BP_6"/>
    <property type="match status" value="1"/>
</dbReference>
<comment type="similarity">
    <text evidence="1">Belongs to the leucine-binding protein family.</text>
</comment>
<dbReference type="Gene3D" id="3.40.50.2300">
    <property type="match status" value="2"/>
</dbReference>
<feature type="chain" id="PRO_5045836950" evidence="3">
    <location>
        <begin position="29"/>
        <end position="390"/>
    </location>
</feature>
<keyword evidence="6" id="KW-1185">Reference proteome</keyword>
<accession>A0ABS5FF12</accession>
<feature type="signal peptide" evidence="3">
    <location>
        <begin position="1"/>
        <end position="28"/>
    </location>
</feature>
<dbReference type="PROSITE" id="PS51257">
    <property type="entry name" value="PROKAR_LIPOPROTEIN"/>
    <property type="match status" value="1"/>
</dbReference>
<dbReference type="SUPFAM" id="SSF53822">
    <property type="entry name" value="Periplasmic binding protein-like I"/>
    <property type="match status" value="1"/>
</dbReference>
<dbReference type="RefSeq" id="WP_212492263.1">
    <property type="nucleotide sequence ID" value="NZ_JAFCJH010000006.1"/>
</dbReference>